<protein>
    <submittedName>
        <fullName evidence="3">Ldh family oxidoreductase</fullName>
    </submittedName>
</protein>
<dbReference type="OrthoDB" id="9811519at2"/>
<dbReference type="AlphaFoldDB" id="A0A6N1AQS9"/>
<dbReference type="InterPro" id="IPR043144">
    <property type="entry name" value="Mal/L-sulf/L-lact_DH-like_ah"/>
</dbReference>
<name>A0A6N1AQS9_9PROT</name>
<accession>A0A6N1AQS9</accession>
<evidence type="ECO:0000313" key="4">
    <source>
        <dbReference type="Proteomes" id="UP000509702"/>
    </source>
</evidence>
<dbReference type="RefSeq" id="WP_149199637.1">
    <property type="nucleotide sequence ID" value="NZ_BSOV01000002.1"/>
</dbReference>
<dbReference type="InterPro" id="IPR043143">
    <property type="entry name" value="Mal/L-sulf/L-lact_DH-like_NADP"/>
</dbReference>
<gene>
    <name evidence="3" type="ORF">HUE56_26200</name>
</gene>
<keyword evidence="3" id="KW-0614">Plasmid</keyword>
<dbReference type="Proteomes" id="UP000509702">
    <property type="component" value="Plasmid unnamed6"/>
</dbReference>
<keyword evidence="4" id="KW-1185">Reference proteome</keyword>
<dbReference type="Gene3D" id="3.30.1370.60">
    <property type="entry name" value="Hypothetical oxidoreductase yiak, domain 2"/>
    <property type="match status" value="1"/>
</dbReference>
<dbReference type="Gene3D" id="1.10.1530.10">
    <property type="match status" value="1"/>
</dbReference>
<sequence>MNTMIRVPEAELEAGILAALRAAGAEEGCAAAATRAMMHASRCGVDSHGARLTAHYAAMLRSGRVNPVPRFDIRRTGDATALLHADHGLGHAAAYSGMELACELARQCGIGAVGIVGSSHYGAAGAYALAGAEAGFIALCTTNSDAVVAPHDGRARFHGTNPIAAAAPVPNQKPWLLDMATSSIPLNRVHLYRTLGLALADGVAADGSGEPTTDPNATEMLIPLGGTGYGFKGAGLAGLVTLLSAVLVGGSLDSRCIPMTGTDDIATPRNIGHFCLAIDPVRFVGREAYDALITQYLADLRGAPARPGKMILAPGDREWAVEAERRRDGIPIDPETAAFLKLRKPHVSDL</sequence>
<dbReference type="EMBL" id="CP054621">
    <property type="protein sequence ID" value="QKS53986.1"/>
    <property type="molecule type" value="Genomic_DNA"/>
</dbReference>
<dbReference type="SUPFAM" id="SSF89733">
    <property type="entry name" value="L-sulfolactate dehydrogenase-like"/>
    <property type="match status" value="1"/>
</dbReference>
<dbReference type="PANTHER" id="PTHR11091">
    <property type="entry name" value="OXIDOREDUCTASE-RELATED"/>
    <property type="match status" value="1"/>
</dbReference>
<keyword evidence="2" id="KW-0560">Oxidoreductase</keyword>
<dbReference type="KEGG" id="aoz:HUE56_26200"/>
<evidence type="ECO:0000313" key="3">
    <source>
        <dbReference type="EMBL" id="QKS53986.1"/>
    </source>
</evidence>
<dbReference type="GO" id="GO:0016491">
    <property type="term" value="F:oxidoreductase activity"/>
    <property type="evidence" value="ECO:0007669"/>
    <property type="project" value="UniProtKB-KW"/>
</dbReference>
<dbReference type="PANTHER" id="PTHR11091:SF0">
    <property type="entry name" value="MALATE DEHYDROGENASE"/>
    <property type="match status" value="1"/>
</dbReference>
<dbReference type="InterPro" id="IPR036111">
    <property type="entry name" value="Mal/L-sulfo/L-lacto_DH-like_sf"/>
</dbReference>
<evidence type="ECO:0000256" key="2">
    <source>
        <dbReference type="ARBA" id="ARBA00023002"/>
    </source>
</evidence>
<dbReference type="Pfam" id="PF02615">
    <property type="entry name" value="Ldh_2"/>
    <property type="match status" value="1"/>
</dbReference>
<geneLocation type="plasmid" evidence="3 4">
    <name>unnamed6</name>
</geneLocation>
<evidence type="ECO:0000256" key="1">
    <source>
        <dbReference type="ARBA" id="ARBA00006056"/>
    </source>
</evidence>
<organism evidence="3 4">
    <name type="scientific">Azospirillum oryzae</name>
    <dbReference type="NCBI Taxonomy" id="286727"/>
    <lineage>
        <taxon>Bacteria</taxon>
        <taxon>Pseudomonadati</taxon>
        <taxon>Pseudomonadota</taxon>
        <taxon>Alphaproteobacteria</taxon>
        <taxon>Rhodospirillales</taxon>
        <taxon>Azospirillaceae</taxon>
        <taxon>Azospirillum</taxon>
    </lineage>
</organism>
<reference evidence="3 4" key="1">
    <citation type="submission" date="2020-06" db="EMBL/GenBank/DDBJ databases">
        <title>Complete genome of Azosprillum oryzae KACC14407.</title>
        <authorList>
            <person name="Kim M."/>
            <person name="Park Y.-J."/>
            <person name="Shin J.-H."/>
        </authorList>
    </citation>
    <scope>NUCLEOTIDE SEQUENCE [LARGE SCALE GENOMIC DNA]</scope>
    <source>
        <strain evidence="3 4">KACC 14407</strain>
        <plasmid evidence="3 4">unnamed6</plasmid>
    </source>
</reference>
<proteinExistence type="inferred from homology"/>
<comment type="similarity">
    <text evidence="1">Belongs to the LDH2/MDH2 oxidoreductase family.</text>
</comment>
<dbReference type="InterPro" id="IPR003767">
    <property type="entry name" value="Malate/L-lactate_DH-like"/>
</dbReference>